<keyword evidence="6" id="KW-0732">Signal</keyword>
<evidence type="ECO:0000259" key="7">
    <source>
        <dbReference type="Pfam" id="PF10566"/>
    </source>
</evidence>
<dbReference type="EMBL" id="AP025293">
    <property type="protein sequence ID" value="BDD00814.1"/>
    <property type="molecule type" value="Genomic_DNA"/>
</dbReference>
<evidence type="ECO:0000256" key="4">
    <source>
        <dbReference type="ARBA" id="ARBA00022837"/>
    </source>
</evidence>
<organism evidence="10 11">
    <name type="scientific">Persicobacter psychrovividus</name>
    <dbReference type="NCBI Taxonomy" id="387638"/>
    <lineage>
        <taxon>Bacteria</taxon>
        <taxon>Pseudomonadati</taxon>
        <taxon>Bacteroidota</taxon>
        <taxon>Cytophagia</taxon>
        <taxon>Cytophagales</taxon>
        <taxon>Persicobacteraceae</taxon>
        <taxon>Persicobacter</taxon>
    </lineage>
</organism>
<protein>
    <submittedName>
        <fullName evidence="10">Alpha-glucosidase</fullName>
    </submittedName>
</protein>
<feature type="domain" description="Glycosyl-hydrolase 97 catalytic" evidence="7">
    <location>
        <begin position="304"/>
        <end position="457"/>
    </location>
</feature>
<evidence type="ECO:0000256" key="5">
    <source>
        <dbReference type="ARBA" id="ARBA00023295"/>
    </source>
</evidence>
<feature type="domain" description="Glycosyl-hydrolase 97 N-terminal" evidence="8">
    <location>
        <begin position="25"/>
        <end position="286"/>
    </location>
</feature>
<dbReference type="Gene3D" id="2.70.98.10">
    <property type="match status" value="1"/>
</dbReference>
<sequence length="653" mass="73322">MMKKVLFFVACLLACNSLMAEDLMVNSPNKKMRFTLHTGKTLKFSVRAFGRAAIDPTKIDLQVDGKYLGAGAKIANSSIKEHQLSETPVVPVKFETVDNHYNELTVKFKSGIQLIARAYDAGVAYRFVLDKKGSVIINNEVFDFTLPGNPKVFFPTEESLISHYERYYEVFNMKNILAGTFCSLPMLNIVAGDLHVGLTEADLFDYPHLFLESNGKGQLVSKFPHVVKATVAEKGELGDRNEIITEEADYIAKTAGKRSFPWRVFPIAEEAGDLIEGNLVYKLSTPSKIKDTSWIKPGKVAWDWWNANNLYGVDFKAGLNNETYKYYIDFAANNNIPYVILDEGWTKSTTNIKEYAKDINVEELVKYGNERGVGLILWALWGPLNEDIAGTLDLYEKWGVKGIKIDFMQRADQDMVNFYEEVAVLAAERHLLVDYHGAFKPTGMEKTYPNIVNYEGVKGLENNKWSDEVTPTHNVTLPFTRMLAGPLDYTPGAMDNAHAQNYMIRFDRPMAIGTRAHQAAMFVVYEAPLQMMADSPSNYEREQKFTSFIAQMPTTWDETKVISGEVGEHIIIARRHGNDWFLAGMTGAEGMETAVALDFLKDGQYEAEILTDGPNAEMAAIDYLLKTKSVSKADELNIKMVNGGGFAVIFHKK</sequence>
<evidence type="ECO:0000313" key="11">
    <source>
        <dbReference type="Proteomes" id="UP001354989"/>
    </source>
</evidence>
<accession>A0ABN6LC95</accession>
<dbReference type="InterPro" id="IPR013785">
    <property type="entry name" value="Aldolase_TIM"/>
</dbReference>
<evidence type="ECO:0000256" key="6">
    <source>
        <dbReference type="SAM" id="SignalP"/>
    </source>
</evidence>
<evidence type="ECO:0000256" key="1">
    <source>
        <dbReference type="ARBA" id="ARBA00001913"/>
    </source>
</evidence>
<keyword evidence="3" id="KW-0378">Hydrolase</keyword>
<dbReference type="Pfam" id="PF10566">
    <property type="entry name" value="Glyco_hydro_97"/>
    <property type="match status" value="1"/>
</dbReference>
<dbReference type="PANTHER" id="PTHR35803">
    <property type="entry name" value="GLUCAN 1,4-ALPHA-GLUCOSIDASE SUSB-RELATED"/>
    <property type="match status" value="1"/>
</dbReference>
<dbReference type="InterPro" id="IPR052720">
    <property type="entry name" value="Glycosyl_hydrolase_97"/>
</dbReference>
<dbReference type="InterPro" id="IPR019563">
    <property type="entry name" value="GH97_catalytic"/>
</dbReference>
<keyword evidence="10" id="KW-0614">Plasmid</keyword>
<dbReference type="InterPro" id="IPR029483">
    <property type="entry name" value="GH97_C"/>
</dbReference>
<dbReference type="Pfam" id="PF14508">
    <property type="entry name" value="GH97_N"/>
    <property type="match status" value="1"/>
</dbReference>
<dbReference type="InterPro" id="IPR013780">
    <property type="entry name" value="Glyco_hydro_b"/>
</dbReference>
<dbReference type="Gene3D" id="2.60.40.1180">
    <property type="entry name" value="Golgi alpha-mannosidase II"/>
    <property type="match status" value="1"/>
</dbReference>
<dbReference type="InterPro" id="IPR029486">
    <property type="entry name" value="GH97_N"/>
</dbReference>
<evidence type="ECO:0000259" key="9">
    <source>
        <dbReference type="Pfam" id="PF14509"/>
    </source>
</evidence>
<keyword evidence="4" id="KW-0106">Calcium</keyword>
<geneLocation type="plasmid" evidence="10 11">
    <name>pPP1</name>
</geneLocation>
<dbReference type="PANTHER" id="PTHR35803:SF2">
    <property type="entry name" value="RETAINING ALPHA-GALACTOSIDASE"/>
    <property type="match status" value="1"/>
</dbReference>
<gene>
    <name evidence="10" type="ORF">PEPS_30940</name>
</gene>
<evidence type="ECO:0000313" key="10">
    <source>
        <dbReference type="EMBL" id="BDD00814.1"/>
    </source>
</evidence>
<evidence type="ECO:0000256" key="3">
    <source>
        <dbReference type="ARBA" id="ARBA00022801"/>
    </source>
</evidence>
<feature type="chain" id="PRO_5045082408" evidence="6">
    <location>
        <begin position="21"/>
        <end position="653"/>
    </location>
</feature>
<dbReference type="InterPro" id="IPR014718">
    <property type="entry name" value="GH-type_carb-bd"/>
</dbReference>
<feature type="signal peptide" evidence="6">
    <location>
        <begin position="1"/>
        <end position="20"/>
    </location>
</feature>
<feature type="domain" description="Glycosyl-hydrolase 97 C-terminal oligomerisation" evidence="9">
    <location>
        <begin position="555"/>
        <end position="650"/>
    </location>
</feature>
<keyword evidence="11" id="KW-1185">Reference proteome</keyword>
<dbReference type="InterPro" id="IPR017853">
    <property type="entry name" value="GH"/>
</dbReference>
<proteinExistence type="predicted"/>
<reference evidence="10 11" key="1">
    <citation type="submission" date="2021-12" db="EMBL/GenBank/DDBJ databases">
        <title>Genome sequencing of bacteria with rrn-lacking chromosome and rrn-plasmid.</title>
        <authorList>
            <person name="Anda M."/>
            <person name="Iwasaki W."/>
        </authorList>
    </citation>
    <scope>NUCLEOTIDE SEQUENCE [LARGE SCALE GENOMIC DNA]</scope>
    <source>
        <strain evidence="10 11">NBRC 101262</strain>
        <plasmid evidence="10 11">pPP1</plasmid>
    </source>
</reference>
<dbReference type="Gene3D" id="3.20.20.70">
    <property type="entry name" value="Aldolase class I"/>
    <property type="match status" value="1"/>
</dbReference>
<comment type="subunit">
    <text evidence="2">Monomer.</text>
</comment>
<comment type="cofactor">
    <cofactor evidence="1">
        <name>Ca(2+)</name>
        <dbReference type="ChEBI" id="CHEBI:29108"/>
    </cofactor>
</comment>
<keyword evidence="5" id="KW-0326">Glycosidase</keyword>
<dbReference type="Pfam" id="PF14509">
    <property type="entry name" value="GH97_C"/>
    <property type="match status" value="1"/>
</dbReference>
<dbReference type="SUPFAM" id="SSF51445">
    <property type="entry name" value="(Trans)glycosidases"/>
    <property type="match status" value="1"/>
</dbReference>
<dbReference type="Proteomes" id="UP001354989">
    <property type="component" value="Plasmid pPP1"/>
</dbReference>
<dbReference type="RefSeq" id="WP_338398077.1">
    <property type="nucleotide sequence ID" value="NZ_AP025293.1"/>
</dbReference>
<evidence type="ECO:0000259" key="8">
    <source>
        <dbReference type="Pfam" id="PF14508"/>
    </source>
</evidence>
<name>A0ABN6LC95_9BACT</name>
<evidence type="ECO:0000256" key="2">
    <source>
        <dbReference type="ARBA" id="ARBA00011245"/>
    </source>
</evidence>